<sequence length="74" mass="8620">MLNGRILLFALIFLLCLLSTVSSKHTKSHRKKPKKTTAQEPCLKGWYGCKRHCYLKYRLYRAACFDGKCECSFD</sequence>
<evidence type="ECO:0000313" key="2">
    <source>
        <dbReference type="EMBL" id="KAK5979148.1"/>
    </source>
</evidence>
<feature type="chain" id="PRO_5042822015" evidence="1">
    <location>
        <begin position="24"/>
        <end position="74"/>
    </location>
</feature>
<name>A0AAN8G8K8_TRICO</name>
<keyword evidence="3" id="KW-1185">Reference proteome</keyword>
<dbReference type="Proteomes" id="UP001331761">
    <property type="component" value="Unassembled WGS sequence"/>
</dbReference>
<dbReference type="EMBL" id="WIXE01008627">
    <property type="protein sequence ID" value="KAK5979148.1"/>
    <property type="molecule type" value="Genomic_DNA"/>
</dbReference>
<organism evidence="2 3">
    <name type="scientific">Trichostrongylus colubriformis</name>
    <name type="common">Black scour worm</name>
    <dbReference type="NCBI Taxonomy" id="6319"/>
    <lineage>
        <taxon>Eukaryota</taxon>
        <taxon>Metazoa</taxon>
        <taxon>Ecdysozoa</taxon>
        <taxon>Nematoda</taxon>
        <taxon>Chromadorea</taxon>
        <taxon>Rhabditida</taxon>
        <taxon>Rhabditina</taxon>
        <taxon>Rhabditomorpha</taxon>
        <taxon>Strongyloidea</taxon>
        <taxon>Trichostrongylidae</taxon>
        <taxon>Trichostrongylus</taxon>
    </lineage>
</organism>
<evidence type="ECO:0000313" key="3">
    <source>
        <dbReference type="Proteomes" id="UP001331761"/>
    </source>
</evidence>
<accession>A0AAN8G8K8</accession>
<keyword evidence="1" id="KW-0732">Signal</keyword>
<protein>
    <submittedName>
        <fullName evidence="2">Uncharacterized protein</fullName>
    </submittedName>
</protein>
<dbReference type="AlphaFoldDB" id="A0AAN8G8K8"/>
<feature type="signal peptide" evidence="1">
    <location>
        <begin position="1"/>
        <end position="23"/>
    </location>
</feature>
<comment type="caution">
    <text evidence="2">The sequence shown here is derived from an EMBL/GenBank/DDBJ whole genome shotgun (WGS) entry which is preliminary data.</text>
</comment>
<reference evidence="2 3" key="1">
    <citation type="submission" date="2019-10" db="EMBL/GenBank/DDBJ databases">
        <title>Assembly and Annotation for the nematode Trichostrongylus colubriformis.</title>
        <authorList>
            <person name="Martin J."/>
        </authorList>
    </citation>
    <scope>NUCLEOTIDE SEQUENCE [LARGE SCALE GENOMIC DNA]</scope>
    <source>
        <strain evidence="2">G859</strain>
        <tissue evidence="2">Whole worm</tissue>
    </source>
</reference>
<proteinExistence type="predicted"/>
<evidence type="ECO:0000256" key="1">
    <source>
        <dbReference type="SAM" id="SignalP"/>
    </source>
</evidence>
<gene>
    <name evidence="2" type="ORF">GCK32_018738</name>
</gene>